<keyword evidence="2" id="KW-1185">Reference proteome</keyword>
<dbReference type="OrthoDB" id="6958576at2"/>
<evidence type="ECO:0000313" key="1">
    <source>
        <dbReference type="EMBL" id="SDU07063.1"/>
    </source>
</evidence>
<dbReference type="RefSeq" id="WP_090194005.1">
    <property type="nucleotide sequence ID" value="NZ_LT629785.1"/>
</dbReference>
<evidence type="ECO:0000313" key="2">
    <source>
        <dbReference type="Proteomes" id="UP000243232"/>
    </source>
</evidence>
<gene>
    <name evidence="1" type="ORF">SAMN05216296_1601</name>
</gene>
<organism evidence="1 2">
    <name type="scientific">Pseudomonas pohangensis</name>
    <dbReference type="NCBI Taxonomy" id="364197"/>
    <lineage>
        <taxon>Bacteria</taxon>
        <taxon>Pseudomonadati</taxon>
        <taxon>Pseudomonadota</taxon>
        <taxon>Gammaproteobacteria</taxon>
        <taxon>Pseudomonadales</taxon>
        <taxon>Pseudomonadaceae</taxon>
        <taxon>Pseudomonas</taxon>
    </lineage>
</organism>
<sequence>MDLQIDEFYKDCAAGLLQLYLAFPRRTALYVEDLIGLEETDEFGLPSKRHQSCLGALLWLADEGYLRYDSTIRHEALDQAVLSEKGFVRLSRSVAHLLDTPADLPAAVLRVQATLAWQLRAALRSGHSERVVQLTRLVFESNLGGSEDTV</sequence>
<reference evidence="2" key="1">
    <citation type="submission" date="2016-10" db="EMBL/GenBank/DDBJ databases">
        <authorList>
            <person name="Varghese N."/>
            <person name="Submissions S."/>
        </authorList>
    </citation>
    <scope>NUCLEOTIDE SEQUENCE [LARGE SCALE GENOMIC DNA]</scope>
    <source>
        <strain evidence="2">DSM 17875</strain>
    </source>
</reference>
<accession>A0A1H2FIC7</accession>
<dbReference type="EMBL" id="LT629785">
    <property type="protein sequence ID" value="SDU07063.1"/>
    <property type="molecule type" value="Genomic_DNA"/>
</dbReference>
<protein>
    <submittedName>
        <fullName evidence="1">Uncharacterized protein</fullName>
    </submittedName>
</protein>
<dbReference type="Proteomes" id="UP000243232">
    <property type="component" value="Chromosome I"/>
</dbReference>
<dbReference type="AlphaFoldDB" id="A0A1H2FIC7"/>
<proteinExistence type="predicted"/>
<name>A0A1H2FIC7_9PSED</name>
<dbReference type="STRING" id="364197.SAMN05216296_1601"/>